<dbReference type="PANTHER" id="PTHR30627">
    <property type="entry name" value="PEPTIDOGLYCAN D,D-TRANSPEPTIDASE"/>
    <property type="match status" value="1"/>
</dbReference>
<evidence type="ECO:0000256" key="3">
    <source>
        <dbReference type="ARBA" id="ARBA00022475"/>
    </source>
</evidence>
<dbReference type="InterPro" id="IPR012338">
    <property type="entry name" value="Beta-lactam/transpept-like"/>
</dbReference>
<proteinExistence type="predicted"/>
<dbReference type="GO" id="GO:0008360">
    <property type="term" value="P:regulation of cell shape"/>
    <property type="evidence" value="ECO:0007669"/>
    <property type="project" value="UniProtKB-KW"/>
</dbReference>
<evidence type="ECO:0000259" key="15">
    <source>
        <dbReference type="Pfam" id="PF03717"/>
    </source>
</evidence>
<keyword evidence="4" id="KW-0997">Cell inner membrane</keyword>
<gene>
    <name evidence="16" type="ORF">A2257_00925</name>
</gene>
<evidence type="ECO:0000256" key="12">
    <source>
        <dbReference type="ARBA" id="ARBA00023316"/>
    </source>
</evidence>
<dbReference type="SUPFAM" id="SSF56519">
    <property type="entry name" value="Penicillin binding protein dimerisation domain"/>
    <property type="match status" value="1"/>
</dbReference>
<dbReference type="InterPro" id="IPR050515">
    <property type="entry name" value="Beta-lactam/transpept"/>
</dbReference>
<feature type="domain" description="Penicillin-binding protein dimerisation" evidence="15">
    <location>
        <begin position="124"/>
        <end position="300"/>
    </location>
</feature>
<evidence type="ECO:0000256" key="6">
    <source>
        <dbReference type="ARBA" id="ARBA00022692"/>
    </source>
</evidence>
<dbReference type="Pfam" id="PF03717">
    <property type="entry name" value="PBP_dimer"/>
    <property type="match status" value="1"/>
</dbReference>
<evidence type="ECO:0000256" key="5">
    <source>
        <dbReference type="ARBA" id="ARBA00022670"/>
    </source>
</evidence>
<keyword evidence="5" id="KW-0645">Protease</keyword>
<dbReference type="GO" id="GO:0006508">
    <property type="term" value="P:proteolysis"/>
    <property type="evidence" value="ECO:0007669"/>
    <property type="project" value="UniProtKB-KW"/>
</dbReference>
<reference evidence="16 17" key="1">
    <citation type="journal article" date="2016" name="Nat. Commun.">
        <title>Thousands of microbial genomes shed light on interconnected biogeochemical processes in an aquifer system.</title>
        <authorList>
            <person name="Anantharaman K."/>
            <person name="Brown C.T."/>
            <person name="Hug L.A."/>
            <person name="Sharon I."/>
            <person name="Castelle C.J."/>
            <person name="Probst A.J."/>
            <person name="Thomas B.C."/>
            <person name="Singh A."/>
            <person name="Wilkins M.J."/>
            <person name="Karaoz U."/>
            <person name="Brodie E.L."/>
            <person name="Williams K.H."/>
            <person name="Hubbard S.S."/>
            <person name="Banfield J.F."/>
        </authorList>
    </citation>
    <scope>NUCLEOTIDE SEQUENCE [LARGE SCALE GENOMIC DNA]</scope>
</reference>
<name>A0A1F5S3T9_9BACT</name>
<evidence type="ECO:0000256" key="8">
    <source>
        <dbReference type="ARBA" id="ARBA00022960"/>
    </source>
</evidence>
<keyword evidence="9" id="KW-0573">Peptidoglycan synthesis</keyword>
<keyword evidence="8" id="KW-0133">Cell shape</keyword>
<dbReference type="NCBIfam" id="TIGR03423">
    <property type="entry name" value="pbp2_mrdA"/>
    <property type="match status" value="1"/>
</dbReference>
<dbReference type="PANTHER" id="PTHR30627:SF2">
    <property type="entry name" value="PEPTIDOGLYCAN D,D-TRANSPEPTIDASE MRDA"/>
    <property type="match status" value="1"/>
</dbReference>
<evidence type="ECO:0000256" key="11">
    <source>
        <dbReference type="ARBA" id="ARBA00023136"/>
    </source>
</evidence>
<keyword evidence="10 13" id="KW-1133">Transmembrane helix</keyword>
<dbReference type="Proteomes" id="UP000177407">
    <property type="component" value="Unassembled WGS sequence"/>
</dbReference>
<dbReference type="Gene3D" id="3.30.1390.30">
    <property type="entry name" value="Penicillin-binding protein 2a, domain 3"/>
    <property type="match status" value="1"/>
</dbReference>
<dbReference type="InterPro" id="IPR017790">
    <property type="entry name" value="Penicillin-binding_protein_2"/>
</dbReference>
<dbReference type="AlphaFoldDB" id="A0A1F5S3T9"/>
<evidence type="ECO:0000256" key="9">
    <source>
        <dbReference type="ARBA" id="ARBA00022984"/>
    </source>
</evidence>
<dbReference type="EMBL" id="MFGA01000008">
    <property type="protein sequence ID" value="OGF21329.1"/>
    <property type="molecule type" value="Genomic_DNA"/>
</dbReference>
<accession>A0A1F5S3T9</accession>
<evidence type="ECO:0000313" key="16">
    <source>
        <dbReference type="EMBL" id="OGF21329.1"/>
    </source>
</evidence>
<feature type="domain" description="Penicillin-binding protein transpeptidase" evidence="14">
    <location>
        <begin position="342"/>
        <end position="663"/>
    </location>
</feature>
<protein>
    <submittedName>
        <fullName evidence="16">Penicillin-binding protein 2</fullName>
    </submittedName>
</protein>
<evidence type="ECO:0000256" key="13">
    <source>
        <dbReference type="SAM" id="Phobius"/>
    </source>
</evidence>
<dbReference type="Pfam" id="PF00905">
    <property type="entry name" value="Transpeptidase"/>
    <property type="match status" value="1"/>
</dbReference>
<evidence type="ECO:0000313" key="17">
    <source>
        <dbReference type="Proteomes" id="UP000177407"/>
    </source>
</evidence>
<sequence length="671" mass="74994">MGEENKSIISLKMSFFKRKFNRKNDDPFIIKESLTSGFLLGDERTKGWVEENIKIDGSEDNGEISFDRDEFIGVALSSKKLNLFLGIAFLIITVLLAKTFYLQVVNGEHYREIAEGNRIRVETINAKRGIIYDRNLIPLVRNVPSFSLYLISGDFKNNEKREEAISYLVKNNIISELELREKLAVAIDSPYAPILLKENLSYEEALRLKIESSYIAGLNLRLESRREYLNGGLGEEATLSLSHILGYVGKINQDELEQNKNYTQVDFIGKTGIESVYEKILRGENGKKQIEVDALGKEKSVIAEEDPKDGQNIILTLDIDLQNKLEEILKYYLKQRGKKRAAAVVLNPQNGKILALVSLPSFDNNLFAEGISQEEYQKLITNPDNPLFNRAVMGEYPSGSTIKPTIAAAALEEKIVNKNTSLLSVGGLRISSWFFPDWKAGGHGLTNVTKAIAESVNTFFYIVGGGYENTEGLGVERIVKYLDLFGFGNKLGIDLPNEGDGFCPTKEWKEKTKGEPWYIGDTYHLSIGQGDLSVTPLQIATANSVFANGGTLFRPHLLEAVESPKPIDNAEYIIRKDLVSQENINIVREGMRRTVTSGSAQKLQVLPVTSAGKTGTAQWDTRKPNHAWFTAFAPYENAEIAITVLVEEGVEGSAISLDIARDFLLWYFTKE</sequence>
<dbReference type="GO" id="GO:0071555">
    <property type="term" value="P:cell wall organization"/>
    <property type="evidence" value="ECO:0007669"/>
    <property type="project" value="UniProtKB-KW"/>
</dbReference>
<dbReference type="InterPro" id="IPR036138">
    <property type="entry name" value="PBP_dimer_sf"/>
</dbReference>
<feature type="transmembrane region" description="Helical" evidence="13">
    <location>
        <begin position="81"/>
        <end position="101"/>
    </location>
</feature>
<dbReference type="GO" id="GO:0005886">
    <property type="term" value="C:plasma membrane"/>
    <property type="evidence" value="ECO:0007669"/>
    <property type="project" value="UniProtKB-SubCell"/>
</dbReference>
<dbReference type="Gene3D" id="3.40.710.10">
    <property type="entry name" value="DD-peptidase/beta-lactamase superfamily"/>
    <property type="match status" value="1"/>
</dbReference>
<dbReference type="GO" id="GO:0071972">
    <property type="term" value="F:peptidoglycan L,D-transpeptidase activity"/>
    <property type="evidence" value="ECO:0007669"/>
    <property type="project" value="TreeGrafter"/>
</dbReference>
<keyword evidence="7" id="KW-0378">Hydrolase</keyword>
<dbReference type="GO" id="GO:0009002">
    <property type="term" value="F:serine-type D-Ala-D-Ala carboxypeptidase activity"/>
    <property type="evidence" value="ECO:0007669"/>
    <property type="project" value="InterPro"/>
</dbReference>
<evidence type="ECO:0000259" key="14">
    <source>
        <dbReference type="Pfam" id="PF00905"/>
    </source>
</evidence>
<keyword evidence="12" id="KW-0961">Cell wall biogenesis/degradation</keyword>
<dbReference type="GO" id="GO:0009252">
    <property type="term" value="P:peptidoglycan biosynthetic process"/>
    <property type="evidence" value="ECO:0007669"/>
    <property type="project" value="UniProtKB-KW"/>
</dbReference>
<organism evidence="16 17">
    <name type="scientific">Candidatus Falkowbacteria bacterium RIFOXYA2_FULL_38_12</name>
    <dbReference type="NCBI Taxonomy" id="1797993"/>
    <lineage>
        <taxon>Bacteria</taxon>
        <taxon>Candidatus Falkowiibacteriota</taxon>
    </lineage>
</organism>
<comment type="caution">
    <text evidence="16">The sequence shown here is derived from an EMBL/GenBank/DDBJ whole genome shotgun (WGS) entry which is preliminary data.</text>
</comment>
<comment type="subcellular location">
    <subcellularLocation>
        <location evidence="2">Cell membrane</location>
    </subcellularLocation>
    <subcellularLocation>
        <location evidence="1">Membrane</location>
        <topology evidence="1">Single-pass membrane protein</topology>
    </subcellularLocation>
</comment>
<dbReference type="GO" id="GO:0008658">
    <property type="term" value="F:penicillin binding"/>
    <property type="evidence" value="ECO:0007669"/>
    <property type="project" value="InterPro"/>
</dbReference>
<dbReference type="SUPFAM" id="SSF56601">
    <property type="entry name" value="beta-lactamase/transpeptidase-like"/>
    <property type="match status" value="1"/>
</dbReference>
<keyword evidence="6 13" id="KW-0812">Transmembrane</keyword>
<dbReference type="Gene3D" id="3.90.1310.10">
    <property type="entry name" value="Penicillin-binding protein 2a (Domain 2)"/>
    <property type="match status" value="1"/>
</dbReference>
<evidence type="ECO:0000256" key="7">
    <source>
        <dbReference type="ARBA" id="ARBA00022801"/>
    </source>
</evidence>
<evidence type="ECO:0000256" key="4">
    <source>
        <dbReference type="ARBA" id="ARBA00022519"/>
    </source>
</evidence>
<keyword evidence="3" id="KW-1003">Cell membrane</keyword>
<dbReference type="InterPro" id="IPR005311">
    <property type="entry name" value="PBP_dimer"/>
</dbReference>
<evidence type="ECO:0000256" key="1">
    <source>
        <dbReference type="ARBA" id="ARBA00004167"/>
    </source>
</evidence>
<keyword evidence="11 13" id="KW-0472">Membrane</keyword>
<dbReference type="InterPro" id="IPR001460">
    <property type="entry name" value="PCN-bd_Tpept"/>
</dbReference>
<evidence type="ECO:0000256" key="2">
    <source>
        <dbReference type="ARBA" id="ARBA00004236"/>
    </source>
</evidence>
<evidence type="ECO:0000256" key="10">
    <source>
        <dbReference type="ARBA" id="ARBA00022989"/>
    </source>
</evidence>